<dbReference type="PANTHER" id="PTHR45749:SF37">
    <property type="entry name" value="OS05G0311600 PROTEIN"/>
    <property type="match status" value="1"/>
</dbReference>
<keyword evidence="4" id="KW-1185">Reference proteome</keyword>
<organism evidence="3 4">
    <name type="scientific">Heracleum sosnowskyi</name>
    <dbReference type="NCBI Taxonomy" id="360622"/>
    <lineage>
        <taxon>Eukaryota</taxon>
        <taxon>Viridiplantae</taxon>
        <taxon>Streptophyta</taxon>
        <taxon>Embryophyta</taxon>
        <taxon>Tracheophyta</taxon>
        <taxon>Spermatophyta</taxon>
        <taxon>Magnoliopsida</taxon>
        <taxon>eudicotyledons</taxon>
        <taxon>Gunneridae</taxon>
        <taxon>Pentapetalae</taxon>
        <taxon>asterids</taxon>
        <taxon>campanulids</taxon>
        <taxon>Apiales</taxon>
        <taxon>Apiaceae</taxon>
        <taxon>Apioideae</taxon>
        <taxon>apioid superclade</taxon>
        <taxon>Tordylieae</taxon>
        <taxon>Tordyliinae</taxon>
        <taxon>Heracleum</taxon>
    </lineage>
</organism>
<dbReference type="AlphaFoldDB" id="A0AAD8ISU1"/>
<accession>A0AAD8ISU1</accession>
<feature type="region of interest" description="Disordered" evidence="1">
    <location>
        <begin position="75"/>
        <end position="137"/>
    </location>
</feature>
<evidence type="ECO:0000259" key="2">
    <source>
        <dbReference type="Pfam" id="PF14291"/>
    </source>
</evidence>
<gene>
    <name evidence="3" type="ORF">POM88_010550</name>
</gene>
<sequence>MLLGKACVQNEQAISCQCDTENWPEITKLLFTKTLRDVNPLWYKLSIPKVMACASLEPQYQPPVTFVVVQKHHHASGSATPTPTPSDATPTHIHSADTPTHTPSATPTATSSGTATPNSTPTATSSGTATPSDHTSELDLASLERDPGLRRLIWKYPPNVRDDIRRLKNVTRHIDKVINCQSLEEVKKNRLRLRSTIEGVRYLSLQACALRGHDESSTSRNRGNLIEIVKTFGRLSPDISNVVLENAPKTSPKVQKDILHIFASKVRNKIRNEIGDSKFCILVDEALDASQKEQMAIVLRFVDVYGVISERFFDIVNVLDTTSLTLKKELSDVLTQNNLSIQNMRGQGYDGASNMRGAFNGLHALFLRDCPYAYYVHCFAHRLQLALVGAAEKQDCVWEFFSMFANVVNIVSGSSKHLSELQTAHGIEVDHSVASGERETGRGLSQIGNLQ</sequence>
<protein>
    <submittedName>
        <fullName evidence="3">Zinc finger MYM-type protein 1-like</fullName>
    </submittedName>
</protein>
<feature type="domain" description="DUF4371" evidence="2">
    <location>
        <begin position="176"/>
        <end position="361"/>
    </location>
</feature>
<reference evidence="3" key="2">
    <citation type="submission" date="2023-05" db="EMBL/GenBank/DDBJ databases">
        <authorList>
            <person name="Schelkunov M.I."/>
        </authorList>
    </citation>
    <scope>NUCLEOTIDE SEQUENCE</scope>
    <source>
        <strain evidence="3">Hsosn_3</strain>
        <tissue evidence="3">Leaf</tissue>
    </source>
</reference>
<dbReference type="InterPro" id="IPR025398">
    <property type="entry name" value="DUF4371"/>
</dbReference>
<dbReference type="Proteomes" id="UP001237642">
    <property type="component" value="Unassembled WGS sequence"/>
</dbReference>
<proteinExistence type="predicted"/>
<evidence type="ECO:0000256" key="1">
    <source>
        <dbReference type="SAM" id="MobiDB-lite"/>
    </source>
</evidence>
<dbReference type="PANTHER" id="PTHR45749">
    <property type="match status" value="1"/>
</dbReference>
<evidence type="ECO:0000313" key="3">
    <source>
        <dbReference type="EMBL" id="KAK1391494.1"/>
    </source>
</evidence>
<dbReference type="EMBL" id="JAUIZM010000003">
    <property type="protein sequence ID" value="KAK1391494.1"/>
    <property type="molecule type" value="Genomic_DNA"/>
</dbReference>
<evidence type="ECO:0000313" key="4">
    <source>
        <dbReference type="Proteomes" id="UP001237642"/>
    </source>
</evidence>
<reference evidence="3" key="1">
    <citation type="submission" date="2023-02" db="EMBL/GenBank/DDBJ databases">
        <title>Genome of toxic invasive species Heracleum sosnowskyi carries increased number of genes despite the absence of recent whole-genome duplications.</title>
        <authorList>
            <person name="Schelkunov M."/>
            <person name="Shtratnikova V."/>
            <person name="Makarenko M."/>
            <person name="Klepikova A."/>
            <person name="Omelchenko D."/>
            <person name="Novikova G."/>
            <person name="Obukhova E."/>
            <person name="Bogdanov V."/>
            <person name="Penin A."/>
            <person name="Logacheva M."/>
        </authorList>
    </citation>
    <scope>NUCLEOTIDE SEQUENCE</scope>
    <source>
        <strain evidence="3">Hsosn_3</strain>
        <tissue evidence="3">Leaf</tissue>
    </source>
</reference>
<comment type="caution">
    <text evidence="3">The sequence shown here is derived from an EMBL/GenBank/DDBJ whole genome shotgun (WGS) entry which is preliminary data.</text>
</comment>
<feature type="compositionally biased region" description="Low complexity" evidence="1">
    <location>
        <begin position="76"/>
        <end position="132"/>
    </location>
</feature>
<name>A0AAD8ISU1_9APIA</name>
<dbReference type="Pfam" id="PF14291">
    <property type="entry name" value="DUF4371"/>
    <property type="match status" value="1"/>
</dbReference>